<keyword evidence="4 5" id="KW-0472">Membrane</keyword>
<gene>
    <name evidence="7" type="ORF">NA56DRAFT_714634</name>
</gene>
<feature type="transmembrane region" description="Helical" evidence="5">
    <location>
        <begin position="75"/>
        <end position="96"/>
    </location>
</feature>
<dbReference type="Pfam" id="PF01284">
    <property type="entry name" value="MARVEL"/>
    <property type="match status" value="1"/>
</dbReference>
<reference evidence="7 8" key="1">
    <citation type="submission" date="2016-05" db="EMBL/GenBank/DDBJ databases">
        <title>A degradative enzymes factory behind the ericoid mycorrhizal symbiosis.</title>
        <authorList>
            <consortium name="DOE Joint Genome Institute"/>
            <person name="Martino E."/>
            <person name="Morin E."/>
            <person name="Grelet G."/>
            <person name="Kuo A."/>
            <person name="Kohler A."/>
            <person name="Daghino S."/>
            <person name="Barry K."/>
            <person name="Choi C."/>
            <person name="Cichocki N."/>
            <person name="Clum A."/>
            <person name="Copeland A."/>
            <person name="Hainaut M."/>
            <person name="Haridas S."/>
            <person name="Labutti K."/>
            <person name="Lindquist E."/>
            <person name="Lipzen A."/>
            <person name="Khouja H.-R."/>
            <person name="Murat C."/>
            <person name="Ohm R."/>
            <person name="Olson A."/>
            <person name="Spatafora J."/>
            <person name="Veneault-Fourrey C."/>
            <person name="Henrissat B."/>
            <person name="Grigoriev I."/>
            <person name="Martin F."/>
            <person name="Perotto S."/>
        </authorList>
    </citation>
    <scope>NUCLEOTIDE SEQUENCE [LARGE SCALE GENOMIC DNA]</scope>
    <source>
        <strain evidence="7 8">UAMH 7357</strain>
    </source>
</reference>
<feature type="domain" description="MARVEL" evidence="6">
    <location>
        <begin position="15"/>
        <end position="165"/>
    </location>
</feature>
<dbReference type="OrthoDB" id="5325022at2759"/>
<dbReference type="GO" id="GO:0016020">
    <property type="term" value="C:membrane"/>
    <property type="evidence" value="ECO:0007669"/>
    <property type="project" value="UniProtKB-SubCell"/>
</dbReference>
<dbReference type="PANTHER" id="PTHR37451">
    <property type="entry name" value="MARVEL DOMAIN"/>
    <property type="match status" value="1"/>
</dbReference>
<evidence type="ECO:0000313" key="7">
    <source>
        <dbReference type="EMBL" id="PMD28582.1"/>
    </source>
</evidence>
<dbReference type="EMBL" id="KZ613464">
    <property type="protein sequence ID" value="PMD28582.1"/>
    <property type="molecule type" value="Genomic_DNA"/>
</dbReference>
<keyword evidence="3 5" id="KW-1133">Transmembrane helix</keyword>
<evidence type="ECO:0000256" key="3">
    <source>
        <dbReference type="ARBA" id="ARBA00022989"/>
    </source>
</evidence>
<dbReference type="Proteomes" id="UP000235672">
    <property type="component" value="Unassembled WGS sequence"/>
</dbReference>
<keyword evidence="2 5" id="KW-0812">Transmembrane</keyword>
<evidence type="ECO:0000256" key="4">
    <source>
        <dbReference type="ARBA" id="ARBA00023136"/>
    </source>
</evidence>
<dbReference type="InterPro" id="IPR008253">
    <property type="entry name" value="Marvel"/>
</dbReference>
<evidence type="ECO:0000256" key="5">
    <source>
        <dbReference type="SAM" id="Phobius"/>
    </source>
</evidence>
<dbReference type="PANTHER" id="PTHR37451:SF4">
    <property type="entry name" value="MARVEL DOMAIN-CONTAINING PROTEIN"/>
    <property type="match status" value="1"/>
</dbReference>
<dbReference type="AlphaFoldDB" id="A0A2J6QQP4"/>
<feature type="transmembrane region" description="Helical" evidence="5">
    <location>
        <begin position="21"/>
        <end position="40"/>
    </location>
</feature>
<evidence type="ECO:0000256" key="2">
    <source>
        <dbReference type="ARBA" id="ARBA00022692"/>
    </source>
</evidence>
<feature type="transmembrane region" description="Helical" evidence="5">
    <location>
        <begin position="145"/>
        <end position="166"/>
    </location>
</feature>
<sequence>MAGRDHVLALPRFVLALRIKQLVTSLAIMGLAAYGITFLSFDGVDLTLFTAIATLIITIYIIVAQTCAPIIYNYWAILGLDIFAIVFWLISFALLASEVAAYQIVTYTANDCYYSYAGVCYYKRSRALENLAKRATTNVYTYRNAMAAASGLGGLEFIFFIITLVMTSVWLHRHRKAGGHCTPARAAAGPGPAPYEAKNANEMPVQPQGQYQYPVANA</sequence>
<organism evidence="7 8">
    <name type="scientific">Hyaloscypha hepaticicola</name>
    <dbReference type="NCBI Taxonomy" id="2082293"/>
    <lineage>
        <taxon>Eukaryota</taxon>
        <taxon>Fungi</taxon>
        <taxon>Dikarya</taxon>
        <taxon>Ascomycota</taxon>
        <taxon>Pezizomycotina</taxon>
        <taxon>Leotiomycetes</taxon>
        <taxon>Helotiales</taxon>
        <taxon>Hyaloscyphaceae</taxon>
        <taxon>Hyaloscypha</taxon>
    </lineage>
</organism>
<comment type="subcellular location">
    <subcellularLocation>
        <location evidence="1">Membrane</location>
        <topology evidence="1">Multi-pass membrane protein</topology>
    </subcellularLocation>
</comment>
<evidence type="ECO:0000313" key="8">
    <source>
        <dbReference type="Proteomes" id="UP000235672"/>
    </source>
</evidence>
<dbReference type="STRING" id="1745343.A0A2J6QQP4"/>
<keyword evidence="8" id="KW-1185">Reference proteome</keyword>
<evidence type="ECO:0000256" key="1">
    <source>
        <dbReference type="ARBA" id="ARBA00004141"/>
    </source>
</evidence>
<name>A0A2J6QQP4_9HELO</name>
<evidence type="ECO:0000259" key="6">
    <source>
        <dbReference type="Pfam" id="PF01284"/>
    </source>
</evidence>
<feature type="transmembrane region" description="Helical" evidence="5">
    <location>
        <begin position="46"/>
        <end position="63"/>
    </location>
</feature>
<accession>A0A2J6QQP4</accession>
<proteinExistence type="predicted"/>
<protein>
    <recommendedName>
        <fullName evidence="6">MARVEL domain-containing protein</fullName>
    </recommendedName>
</protein>